<evidence type="ECO:0000256" key="2">
    <source>
        <dbReference type="ARBA" id="ARBA00022801"/>
    </source>
</evidence>
<evidence type="ECO:0000256" key="1">
    <source>
        <dbReference type="ARBA" id="ARBA00006096"/>
    </source>
</evidence>
<dbReference type="EMBL" id="FO203503">
    <property type="protein sequence ID" value="CCK79538.1"/>
    <property type="molecule type" value="Genomic_DNA"/>
</dbReference>
<keyword evidence="4" id="KW-0645">Protease</keyword>
<dbReference type="InterPro" id="IPR000667">
    <property type="entry name" value="Peptidase_S13"/>
</dbReference>
<dbReference type="PANTHER" id="PTHR30023:SF0">
    <property type="entry name" value="PENICILLIN-SENSITIVE CARBOXYPEPTIDASE A"/>
    <property type="match status" value="1"/>
</dbReference>
<accession>K0NIE8</accession>
<evidence type="ECO:0000256" key="3">
    <source>
        <dbReference type="SAM" id="Coils"/>
    </source>
</evidence>
<name>K0NIE8_DESTT</name>
<dbReference type="EC" id="3.4.16.4" evidence="4"/>
<reference evidence="4 5" key="1">
    <citation type="journal article" date="2013" name="Environ. Microbiol.">
        <title>Complete genome, catabolic sub-proteomes and key-metabolites of Desulfobacula toluolica Tol2, a marine, aromatic compound-degrading, sulfate-reducing bacterium.</title>
        <authorList>
            <person name="Wohlbrand L."/>
            <person name="Jacob J.H."/>
            <person name="Kube M."/>
            <person name="Mussmann M."/>
            <person name="Jarling R."/>
            <person name="Beck A."/>
            <person name="Amann R."/>
            <person name="Wilkes H."/>
            <person name="Reinhardt R."/>
            <person name="Rabus R."/>
        </authorList>
    </citation>
    <scope>NUCLEOTIDE SEQUENCE [LARGE SCALE GENOMIC DNA]</scope>
    <source>
        <strain evidence="5">DSM 7467 / Tol2</strain>
    </source>
</reference>
<organism evidence="4 5">
    <name type="scientific">Desulfobacula toluolica (strain DSM 7467 / Tol2)</name>
    <dbReference type="NCBI Taxonomy" id="651182"/>
    <lineage>
        <taxon>Bacteria</taxon>
        <taxon>Pseudomonadati</taxon>
        <taxon>Thermodesulfobacteriota</taxon>
        <taxon>Desulfobacteria</taxon>
        <taxon>Desulfobacterales</taxon>
        <taxon>Desulfobacteraceae</taxon>
        <taxon>Desulfobacula</taxon>
    </lineage>
</organism>
<feature type="coiled-coil region" evidence="3">
    <location>
        <begin position="381"/>
        <end position="408"/>
    </location>
</feature>
<dbReference type="SUPFAM" id="SSF56601">
    <property type="entry name" value="beta-lactamase/transpeptidase-like"/>
    <property type="match status" value="1"/>
</dbReference>
<protein>
    <submittedName>
        <fullName evidence="4">DacC: predicted peptidase S13, D-Ala-D-Ala carboxypeptidase C</fullName>
        <ecNumber evidence="4">3.4.16.4</ecNumber>
    </submittedName>
</protein>
<proteinExistence type="inferred from homology"/>
<dbReference type="STRING" id="651182.TOL2_C13750"/>
<dbReference type="KEGG" id="dto:TOL2_C13750"/>
<dbReference type="RefSeq" id="WP_014956885.1">
    <property type="nucleotide sequence ID" value="NC_018645.1"/>
</dbReference>
<dbReference type="InterPro" id="IPR012338">
    <property type="entry name" value="Beta-lactam/transpept-like"/>
</dbReference>
<keyword evidence="5" id="KW-1185">Reference proteome</keyword>
<dbReference type="GO" id="GO:0000270">
    <property type="term" value="P:peptidoglycan metabolic process"/>
    <property type="evidence" value="ECO:0007669"/>
    <property type="project" value="TreeGrafter"/>
</dbReference>
<dbReference type="HOGENOM" id="CLU_054952_0_0_7"/>
<sequence length="409" mass="46284">MIICSGGLFVPPCIGAKNLSASIISANYPIGIVLADDQGNILYSRNKDRQFIPASILKILTSLAAINILGQDYRFSTAYFFDKNSKNLYIKGFGDPLLISEIIETLCLDIILTTKIKQIHHIILDPTYFSEQITVPGKSNSLNPYDAPVGALCANFNTIMFKWSSKQNKFVSAEAQTPLLSVFYDDINRSGLRQGRIILSKQQSFLYPGQLIKYFLEKNHIKITGDVLQGTWDTRKLDIKEKDEHLFVSPFELKEIVKKLLKYSSNFIANQLVLTIGAKTYGTPATLEKGVNTILDYSINHLKLSHLRLSEGSGLSRKNRISPDQMLKILIEFMPFYSLLNCKNNDFFKTGTLSDVRTCAGYILGDDNKFYPYVIMVNQKNRDYKSILKKLQTKVSQITNQKKTKKKLI</sequence>
<dbReference type="PRINTS" id="PR00922">
    <property type="entry name" value="DADACBPTASE3"/>
</dbReference>
<gene>
    <name evidence="4" type="primary">dacC</name>
    <name evidence="4" type="ordered locus">TOL2_C13750</name>
</gene>
<dbReference type="Proteomes" id="UP000007347">
    <property type="component" value="Chromosome"/>
</dbReference>
<dbReference type="GO" id="GO:0006508">
    <property type="term" value="P:proteolysis"/>
    <property type="evidence" value="ECO:0007669"/>
    <property type="project" value="InterPro"/>
</dbReference>
<dbReference type="Gene3D" id="3.40.710.10">
    <property type="entry name" value="DD-peptidase/beta-lactamase superfamily"/>
    <property type="match status" value="3"/>
</dbReference>
<dbReference type="AlphaFoldDB" id="K0NIE8"/>
<keyword evidence="4" id="KW-0121">Carboxypeptidase</keyword>
<evidence type="ECO:0000313" key="5">
    <source>
        <dbReference type="Proteomes" id="UP000007347"/>
    </source>
</evidence>
<dbReference type="OrthoDB" id="5372081at2"/>
<dbReference type="Pfam" id="PF02113">
    <property type="entry name" value="Peptidase_S13"/>
    <property type="match status" value="2"/>
</dbReference>
<evidence type="ECO:0000313" key="4">
    <source>
        <dbReference type="EMBL" id="CCK79538.1"/>
    </source>
</evidence>
<dbReference type="GO" id="GO:0009002">
    <property type="term" value="F:serine-type D-Ala-D-Ala carboxypeptidase activity"/>
    <property type="evidence" value="ECO:0007669"/>
    <property type="project" value="UniProtKB-EC"/>
</dbReference>
<comment type="similarity">
    <text evidence="1">Belongs to the peptidase S13 family.</text>
</comment>
<dbReference type="PANTHER" id="PTHR30023">
    <property type="entry name" value="D-ALANYL-D-ALANINE CARBOXYPEPTIDASE"/>
    <property type="match status" value="1"/>
</dbReference>
<keyword evidence="2 4" id="KW-0378">Hydrolase</keyword>
<keyword evidence="3" id="KW-0175">Coiled coil</keyword>